<dbReference type="SUPFAM" id="SSF46689">
    <property type="entry name" value="Homeodomain-like"/>
    <property type="match status" value="1"/>
</dbReference>
<sequence length="366" mass="41653">MRWRIWQVAWRVMHLAGRHLPCIYGPTEGPMERSSDHPTVHVGKVWRLMLADLGLNAVAVLRRAGLPSGLLDGDGSRITLDEFYALWESFDAEAQSPTLALKLGQIEASEFFDPAFFAAMCAPNMTVAGQRLGEFKRLVGAFSLDVEVMSTATRFTYRCKYRPDLPTTLAATEIVFLINLLRRATRWRVVPKDVFLPSALQETSAFEDWFGSGISYGDTASFSLDPIDAMRPFLTQDNQMWQSFEPGLRRRMEDAREDLSTRARIENTLLELLPSGRTQIDDVASELAVSRRSLQRRLSEEGTTWLDVLNSARMRLAQHYLKNTTLSAAEVSFLLGFEDPNSFFRAFRRWTDATPEAWREAQRMRA</sequence>
<accession>A0ABT1CLU6</accession>
<evidence type="ECO:0000313" key="6">
    <source>
        <dbReference type="Proteomes" id="UP001320715"/>
    </source>
</evidence>
<reference evidence="5 6" key="1">
    <citation type="submission" date="2020-01" db="EMBL/GenBank/DDBJ databases">
        <title>Genomes of bacteria type strains.</title>
        <authorList>
            <person name="Chen J."/>
            <person name="Zhu S."/>
            <person name="Yang J."/>
        </authorList>
    </citation>
    <scope>NUCLEOTIDE SEQUENCE [LARGE SCALE GENOMIC DNA]</scope>
    <source>
        <strain evidence="5 6">DSM 16655</strain>
    </source>
</reference>
<organism evidence="5 6">
    <name type="scientific">Hoeflea alexandrii</name>
    <dbReference type="NCBI Taxonomy" id="288436"/>
    <lineage>
        <taxon>Bacteria</taxon>
        <taxon>Pseudomonadati</taxon>
        <taxon>Pseudomonadota</taxon>
        <taxon>Alphaproteobacteria</taxon>
        <taxon>Hyphomicrobiales</taxon>
        <taxon>Rhizobiaceae</taxon>
        <taxon>Hoeflea</taxon>
    </lineage>
</organism>
<comment type="caution">
    <text evidence="5">The sequence shown here is derived from an EMBL/GenBank/DDBJ whole genome shotgun (WGS) entry which is preliminary data.</text>
</comment>
<name>A0ABT1CLU6_9HYPH</name>
<dbReference type="EMBL" id="JAAAML010000001">
    <property type="protein sequence ID" value="MCO6407179.1"/>
    <property type="molecule type" value="Genomic_DNA"/>
</dbReference>
<protein>
    <submittedName>
        <fullName evidence="5">Helix-turn-helix domain-containing protein</fullName>
    </submittedName>
</protein>
<dbReference type="RefSeq" id="WP_252914598.1">
    <property type="nucleotide sequence ID" value="NZ_JAAAML010000001.1"/>
</dbReference>
<dbReference type="Gene3D" id="1.10.10.60">
    <property type="entry name" value="Homeodomain-like"/>
    <property type="match status" value="1"/>
</dbReference>
<keyword evidence="6" id="KW-1185">Reference proteome</keyword>
<keyword evidence="3" id="KW-0804">Transcription</keyword>
<evidence type="ECO:0000259" key="4">
    <source>
        <dbReference type="PROSITE" id="PS01124"/>
    </source>
</evidence>
<dbReference type="PANTHER" id="PTHR47894:SF1">
    <property type="entry name" value="HTH-TYPE TRANSCRIPTIONAL REGULATOR VQSM"/>
    <property type="match status" value="1"/>
</dbReference>
<dbReference type="Pfam" id="PF12833">
    <property type="entry name" value="HTH_18"/>
    <property type="match status" value="1"/>
</dbReference>
<evidence type="ECO:0000256" key="3">
    <source>
        <dbReference type="ARBA" id="ARBA00023163"/>
    </source>
</evidence>
<evidence type="ECO:0000313" key="5">
    <source>
        <dbReference type="EMBL" id="MCO6407179.1"/>
    </source>
</evidence>
<gene>
    <name evidence="5" type="ORF">GTW23_03245</name>
</gene>
<dbReference type="InterPro" id="IPR009057">
    <property type="entry name" value="Homeodomain-like_sf"/>
</dbReference>
<keyword evidence="1" id="KW-0805">Transcription regulation</keyword>
<evidence type="ECO:0000256" key="1">
    <source>
        <dbReference type="ARBA" id="ARBA00023015"/>
    </source>
</evidence>
<dbReference type="PROSITE" id="PS01124">
    <property type="entry name" value="HTH_ARAC_FAMILY_2"/>
    <property type="match status" value="1"/>
</dbReference>
<feature type="domain" description="HTH araC/xylS-type" evidence="4">
    <location>
        <begin position="263"/>
        <end position="361"/>
    </location>
</feature>
<dbReference type="Pfam" id="PF12625">
    <property type="entry name" value="Arabinose_bd"/>
    <property type="match status" value="1"/>
</dbReference>
<dbReference type="PANTHER" id="PTHR47894">
    <property type="entry name" value="HTH-TYPE TRANSCRIPTIONAL REGULATOR GADX"/>
    <property type="match status" value="1"/>
</dbReference>
<proteinExistence type="predicted"/>
<dbReference type="Proteomes" id="UP001320715">
    <property type="component" value="Unassembled WGS sequence"/>
</dbReference>
<dbReference type="SMART" id="SM00342">
    <property type="entry name" value="HTH_ARAC"/>
    <property type="match status" value="1"/>
</dbReference>
<evidence type="ECO:0000256" key="2">
    <source>
        <dbReference type="ARBA" id="ARBA00023125"/>
    </source>
</evidence>
<keyword evidence="2" id="KW-0238">DNA-binding</keyword>
<dbReference type="InterPro" id="IPR018060">
    <property type="entry name" value="HTH_AraC"/>
</dbReference>
<dbReference type="InterPro" id="IPR032687">
    <property type="entry name" value="AraC-type_N"/>
</dbReference>